<evidence type="ECO:0000259" key="1">
    <source>
        <dbReference type="Pfam" id="PF00903"/>
    </source>
</evidence>
<dbReference type="InterPro" id="IPR028973">
    <property type="entry name" value="PhnB-like"/>
</dbReference>
<evidence type="ECO:0000313" key="2">
    <source>
        <dbReference type="EMBL" id="QTN35033.1"/>
    </source>
</evidence>
<dbReference type="PANTHER" id="PTHR33990">
    <property type="entry name" value="PROTEIN YJDN-RELATED"/>
    <property type="match status" value="1"/>
</dbReference>
<dbReference type="SUPFAM" id="SSF54593">
    <property type="entry name" value="Glyoxalase/Bleomycin resistance protein/Dihydroxybiphenyl dioxygenase"/>
    <property type="match status" value="1"/>
</dbReference>
<gene>
    <name evidence="2" type="ORF">HZ995_11110</name>
</gene>
<dbReference type="InterPro" id="IPR029068">
    <property type="entry name" value="Glyas_Bleomycin-R_OHBP_Dase"/>
</dbReference>
<dbReference type="Gene3D" id="3.10.180.10">
    <property type="entry name" value="2,3-Dihydroxybiphenyl 1,2-Dioxygenase, domain 1"/>
    <property type="match status" value="1"/>
</dbReference>
<name>A0A975EMU6_9RHOB</name>
<dbReference type="RefSeq" id="WP_209355719.1">
    <property type="nucleotide sequence ID" value="NZ_CP060010.1"/>
</dbReference>
<feature type="domain" description="Glyoxalase/fosfomycin resistance/dioxygenase" evidence="1">
    <location>
        <begin position="6"/>
        <end position="129"/>
    </location>
</feature>
<dbReference type="CDD" id="cd06588">
    <property type="entry name" value="PhnB_like"/>
    <property type="match status" value="1"/>
</dbReference>
<organism evidence="2 3">
    <name type="scientific">Cognatishimia activa</name>
    <dbReference type="NCBI Taxonomy" id="1715691"/>
    <lineage>
        <taxon>Bacteria</taxon>
        <taxon>Pseudomonadati</taxon>
        <taxon>Pseudomonadota</taxon>
        <taxon>Alphaproteobacteria</taxon>
        <taxon>Rhodobacterales</taxon>
        <taxon>Paracoccaceae</taxon>
        <taxon>Cognatishimia</taxon>
    </lineage>
</organism>
<evidence type="ECO:0000313" key="3">
    <source>
        <dbReference type="Proteomes" id="UP000665026"/>
    </source>
</evidence>
<dbReference type="Pfam" id="PF00903">
    <property type="entry name" value="Glyoxalase"/>
    <property type="match status" value="1"/>
</dbReference>
<sequence>MSFTPFLFFDGNCEEAIDFYAEVLGADEVVKTSFADAPPEAGMPPDARVMYSHIRIGDHMLMASDILPGQTYAPQASVHVTHYAKDAKDGRAKFARLAEGGEILMDYQETFFAYGFGTCKDRFGTHWMIMIAKEEE</sequence>
<protein>
    <submittedName>
        <fullName evidence="2">VOC family protein</fullName>
    </submittedName>
</protein>
<dbReference type="KEGG" id="cact:HZ995_11110"/>
<dbReference type="PANTHER" id="PTHR33990:SF1">
    <property type="entry name" value="PROTEIN YJDN"/>
    <property type="match status" value="1"/>
</dbReference>
<reference evidence="2" key="1">
    <citation type="submission" date="2020-07" db="EMBL/GenBank/DDBJ databases">
        <title>Genome sequences of bacteria associated with the marine, planktonic diatom Thalassiosira profunda strain ECT2AJA-044.</title>
        <authorList>
            <person name="Gargas C.B."/>
            <person name="Roberts W.R."/>
            <person name="Alverson A.J."/>
        </authorList>
    </citation>
    <scope>NUCLEOTIDE SEQUENCE</scope>
    <source>
        <strain evidence="2">ECT2AJA-044</strain>
    </source>
</reference>
<dbReference type="AlphaFoldDB" id="A0A975EMU6"/>
<dbReference type="EMBL" id="CP060010">
    <property type="protein sequence ID" value="QTN35033.1"/>
    <property type="molecule type" value="Genomic_DNA"/>
</dbReference>
<accession>A0A975EMU6</accession>
<proteinExistence type="predicted"/>
<dbReference type="InterPro" id="IPR004360">
    <property type="entry name" value="Glyas_Fos-R_dOase_dom"/>
</dbReference>
<dbReference type="Proteomes" id="UP000665026">
    <property type="component" value="Chromosome"/>
</dbReference>